<feature type="domain" description="ABC transporter" evidence="5">
    <location>
        <begin position="2"/>
        <end position="243"/>
    </location>
</feature>
<dbReference type="GO" id="GO:0016887">
    <property type="term" value="F:ATP hydrolysis activity"/>
    <property type="evidence" value="ECO:0007669"/>
    <property type="project" value="InterPro"/>
</dbReference>
<dbReference type="SMART" id="SM00382">
    <property type="entry name" value="AAA"/>
    <property type="match status" value="1"/>
</dbReference>
<dbReference type="AlphaFoldDB" id="A0A9D9DFD7"/>
<name>A0A9D9DFD7_9FIRM</name>
<dbReference type="InterPro" id="IPR027417">
    <property type="entry name" value="P-loop_NTPase"/>
</dbReference>
<keyword evidence="2" id="KW-0813">Transport</keyword>
<keyword evidence="4 6" id="KW-0067">ATP-binding</keyword>
<evidence type="ECO:0000256" key="3">
    <source>
        <dbReference type="ARBA" id="ARBA00022741"/>
    </source>
</evidence>
<dbReference type="Gene3D" id="3.40.50.300">
    <property type="entry name" value="P-loop containing nucleotide triphosphate hydrolases"/>
    <property type="match status" value="1"/>
</dbReference>
<dbReference type="InterPro" id="IPR003593">
    <property type="entry name" value="AAA+_ATPase"/>
</dbReference>
<organism evidence="6 7">
    <name type="scientific">Candidatus Alloenteromonas pullistercoris</name>
    <dbReference type="NCBI Taxonomy" id="2840785"/>
    <lineage>
        <taxon>Bacteria</taxon>
        <taxon>Bacillati</taxon>
        <taxon>Bacillota</taxon>
        <taxon>Bacillota incertae sedis</taxon>
        <taxon>Candidatus Alloenteromonas</taxon>
    </lineage>
</organism>
<dbReference type="PANTHER" id="PTHR42711">
    <property type="entry name" value="ABC TRANSPORTER ATP-BINDING PROTEIN"/>
    <property type="match status" value="1"/>
</dbReference>
<gene>
    <name evidence="6" type="ORF">IAC61_04165</name>
</gene>
<accession>A0A9D9DFD7</accession>
<evidence type="ECO:0000313" key="7">
    <source>
        <dbReference type="Proteomes" id="UP000823634"/>
    </source>
</evidence>
<evidence type="ECO:0000256" key="1">
    <source>
        <dbReference type="ARBA" id="ARBA00005417"/>
    </source>
</evidence>
<reference evidence="6" key="1">
    <citation type="submission" date="2020-10" db="EMBL/GenBank/DDBJ databases">
        <authorList>
            <person name="Gilroy R."/>
        </authorList>
    </citation>
    <scope>NUCLEOTIDE SEQUENCE</scope>
    <source>
        <strain evidence="6">17113</strain>
    </source>
</reference>
<dbReference type="Proteomes" id="UP000823634">
    <property type="component" value="Unassembled WGS sequence"/>
</dbReference>
<comment type="caution">
    <text evidence="6">The sequence shown here is derived from an EMBL/GenBank/DDBJ whole genome shotgun (WGS) entry which is preliminary data.</text>
</comment>
<evidence type="ECO:0000256" key="4">
    <source>
        <dbReference type="ARBA" id="ARBA00022840"/>
    </source>
</evidence>
<dbReference type="InterPro" id="IPR003439">
    <property type="entry name" value="ABC_transporter-like_ATP-bd"/>
</dbReference>
<sequence>MLEAKGLSKRFALPRKKRKNGEKTFLAVSNLSLSLRRGEIFGLLGPNGAGKTTTLRMLSGLISPSEGEITIFGERLTKDSGHLRAKIGFLTSDLRLDPAFTPDYTFSFFGALYGLSKEQIEAKKKELFHLFGIDDFAFRKIGELSTGMKQKASLAASLINDPDIVIFDEPTNGLDILAAKTVEDYLSSLREQGKAIIVSTHIFSLIDKLCDHVLIILKGENAYEADMEDIRKTGDVEKAFFSVYHEEEI</sequence>
<proteinExistence type="inferred from homology"/>
<evidence type="ECO:0000313" key="6">
    <source>
        <dbReference type="EMBL" id="MBO8426498.1"/>
    </source>
</evidence>
<dbReference type="Pfam" id="PF00005">
    <property type="entry name" value="ABC_tran"/>
    <property type="match status" value="1"/>
</dbReference>
<dbReference type="InterPro" id="IPR050763">
    <property type="entry name" value="ABC_transporter_ATP-binding"/>
</dbReference>
<comment type="similarity">
    <text evidence="1">Belongs to the ABC transporter superfamily.</text>
</comment>
<reference evidence="6" key="2">
    <citation type="journal article" date="2021" name="PeerJ">
        <title>Extensive microbial diversity within the chicken gut microbiome revealed by metagenomics and culture.</title>
        <authorList>
            <person name="Gilroy R."/>
            <person name="Ravi A."/>
            <person name="Getino M."/>
            <person name="Pursley I."/>
            <person name="Horton D.L."/>
            <person name="Alikhan N.F."/>
            <person name="Baker D."/>
            <person name="Gharbi K."/>
            <person name="Hall N."/>
            <person name="Watson M."/>
            <person name="Adriaenssens E.M."/>
            <person name="Foster-Nyarko E."/>
            <person name="Jarju S."/>
            <person name="Secka A."/>
            <person name="Antonio M."/>
            <person name="Oren A."/>
            <person name="Chaudhuri R.R."/>
            <person name="La Ragione R."/>
            <person name="Hildebrand F."/>
            <person name="Pallen M.J."/>
        </authorList>
    </citation>
    <scope>NUCLEOTIDE SEQUENCE</scope>
    <source>
        <strain evidence="6">17113</strain>
    </source>
</reference>
<dbReference type="PROSITE" id="PS50893">
    <property type="entry name" value="ABC_TRANSPORTER_2"/>
    <property type="match status" value="1"/>
</dbReference>
<protein>
    <submittedName>
        <fullName evidence="6">ABC transporter ATP-binding protein</fullName>
    </submittedName>
</protein>
<dbReference type="PANTHER" id="PTHR42711:SF5">
    <property type="entry name" value="ABC TRANSPORTER ATP-BINDING PROTEIN NATA"/>
    <property type="match status" value="1"/>
</dbReference>
<evidence type="ECO:0000256" key="2">
    <source>
        <dbReference type="ARBA" id="ARBA00022448"/>
    </source>
</evidence>
<dbReference type="EMBL" id="JADINA010000027">
    <property type="protein sequence ID" value="MBO8426498.1"/>
    <property type="molecule type" value="Genomic_DNA"/>
</dbReference>
<evidence type="ECO:0000259" key="5">
    <source>
        <dbReference type="PROSITE" id="PS50893"/>
    </source>
</evidence>
<keyword evidence="3" id="KW-0547">Nucleotide-binding</keyword>
<dbReference type="SUPFAM" id="SSF52540">
    <property type="entry name" value="P-loop containing nucleoside triphosphate hydrolases"/>
    <property type="match status" value="1"/>
</dbReference>
<dbReference type="GO" id="GO:0005524">
    <property type="term" value="F:ATP binding"/>
    <property type="evidence" value="ECO:0007669"/>
    <property type="project" value="UniProtKB-KW"/>
</dbReference>